<dbReference type="OrthoDB" id="420610at2759"/>
<evidence type="ECO:0000313" key="1">
    <source>
        <dbReference type="EMBL" id="MBY78736.1"/>
    </source>
</evidence>
<evidence type="ECO:0008006" key="2">
    <source>
        <dbReference type="Google" id="ProtNLM"/>
    </source>
</evidence>
<gene>
    <name evidence="1" type="ORF">g.20764</name>
</gene>
<dbReference type="InterPro" id="IPR012337">
    <property type="entry name" value="RNaseH-like_sf"/>
</dbReference>
<dbReference type="GO" id="GO:0003676">
    <property type="term" value="F:nucleic acid binding"/>
    <property type="evidence" value="ECO:0007669"/>
    <property type="project" value="InterPro"/>
</dbReference>
<dbReference type="Gene3D" id="3.30.420.10">
    <property type="entry name" value="Ribonuclease H-like superfamily/Ribonuclease H"/>
    <property type="match status" value="1"/>
</dbReference>
<dbReference type="InterPro" id="IPR036397">
    <property type="entry name" value="RNaseH_sf"/>
</dbReference>
<dbReference type="AlphaFoldDB" id="A0A2S2QLU7"/>
<dbReference type="EMBL" id="GGMS01009533">
    <property type="protein sequence ID" value="MBY78736.1"/>
    <property type="molecule type" value="Transcribed_RNA"/>
</dbReference>
<dbReference type="SUPFAM" id="SSF53098">
    <property type="entry name" value="Ribonuclease H-like"/>
    <property type="match status" value="1"/>
</dbReference>
<sequence length="132" mass="14648">MSHSMINKIFSEFLNKNFRHYITIYTDGSVSPLSASYEFYISELHMSFTNNLPASSSSFSTECCAIIEALIFISNLAPYNYLIASDSISCLLALKSNPLNSHISPSCFALNKSPSYFIIQITQSNFCGSQAI</sequence>
<accession>A0A2S2QLU7</accession>
<reference evidence="1" key="1">
    <citation type="submission" date="2018-04" db="EMBL/GenBank/DDBJ databases">
        <title>Transcriptome assembly of Sipha flava.</title>
        <authorList>
            <person name="Scully E.D."/>
            <person name="Geib S.M."/>
            <person name="Palmer N.A."/>
            <person name="Koch K."/>
            <person name="Bradshaw J."/>
            <person name="Heng-Moss T."/>
            <person name="Sarath G."/>
        </authorList>
    </citation>
    <scope>NUCLEOTIDE SEQUENCE</scope>
</reference>
<protein>
    <recommendedName>
        <fullName evidence="2">RNase H type-1 domain-containing protein</fullName>
    </recommendedName>
</protein>
<proteinExistence type="predicted"/>
<organism evidence="1">
    <name type="scientific">Sipha flava</name>
    <name type="common">yellow sugarcane aphid</name>
    <dbReference type="NCBI Taxonomy" id="143950"/>
    <lineage>
        <taxon>Eukaryota</taxon>
        <taxon>Metazoa</taxon>
        <taxon>Ecdysozoa</taxon>
        <taxon>Arthropoda</taxon>
        <taxon>Hexapoda</taxon>
        <taxon>Insecta</taxon>
        <taxon>Pterygota</taxon>
        <taxon>Neoptera</taxon>
        <taxon>Paraneoptera</taxon>
        <taxon>Hemiptera</taxon>
        <taxon>Sternorrhyncha</taxon>
        <taxon>Aphidomorpha</taxon>
        <taxon>Aphidoidea</taxon>
        <taxon>Aphididae</taxon>
        <taxon>Sipha</taxon>
    </lineage>
</organism>
<name>A0A2S2QLU7_9HEMI</name>